<dbReference type="STRING" id="46731.A0A3M6V3I5"/>
<reference evidence="21 22" key="1">
    <citation type="journal article" date="2018" name="Sci. Rep.">
        <title>Comparative analysis of the Pocillopora damicornis genome highlights role of immune system in coral evolution.</title>
        <authorList>
            <person name="Cunning R."/>
            <person name="Bay R.A."/>
            <person name="Gillette P."/>
            <person name="Baker A.C."/>
            <person name="Traylor-Knowles N."/>
        </authorList>
    </citation>
    <scope>NUCLEOTIDE SEQUENCE [LARGE SCALE GENOMIC DNA]</scope>
    <source>
        <strain evidence="21">RSMAS</strain>
        <tissue evidence="21">Whole animal</tissue>
    </source>
</reference>
<evidence type="ECO:0000256" key="4">
    <source>
        <dbReference type="ARBA" id="ARBA00022741"/>
    </source>
</evidence>
<evidence type="ECO:0000256" key="7">
    <source>
        <dbReference type="ARBA" id="ARBA00022989"/>
    </source>
</evidence>
<evidence type="ECO:0000313" key="22">
    <source>
        <dbReference type="Proteomes" id="UP000275408"/>
    </source>
</evidence>
<dbReference type="InterPro" id="IPR011009">
    <property type="entry name" value="Kinase-like_dom_sf"/>
</dbReference>
<keyword evidence="22" id="KW-1185">Reference proteome</keyword>
<comment type="subcellular location">
    <subcellularLocation>
        <location evidence="1">Membrane</location>
        <topology evidence="1">Single-pass membrane protein</topology>
    </subcellularLocation>
</comment>
<evidence type="ECO:0000256" key="2">
    <source>
        <dbReference type="ARBA" id="ARBA00022679"/>
    </source>
</evidence>
<evidence type="ECO:0000256" key="11">
    <source>
        <dbReference type="ARBA" id="ARBA00023170"/>
    </source>
</evidence>
<dbReference type="PANTHER" id="PTHR24416:SF621">
    <property type="entry name" value="TYROSINE KINASE RECEPTOR CAD96CA"/>
    <property type="match status" value="1"/>
</dbReference>
<dbReference type="PIRSF" id="PIRSF000615">
    <property type="entry name" value="TyrPK_CSF1-R"/>
    <property type="match status" value="1"/>
</dbReference>
<dbReference type="GO" id="GO:0007169">
    <property type="term" value="P:cell surface receptor protein tyrosine kinase signaling pathway"/>
    <property type="evidence" value="ECO:0007669"/>
    <property type="project" value="TreeGrafter"/>
</dbReference>
<dbReference type="InterPro" id="IPR000719">
    <property type="entry name" value="Prot_kinase_dom"/>
</dbReference>
<protein>
    <recommendedName>
        <fullName evidence="23">Receptor protein-tyrosine kinase</fullName>
    </recommendedName>
</protein>
<sequence>MITKLCIHYLFLYTGKPTAKLSPKPYPTLTQGDKLRLTCSVNEATVNITWKKDGDPTKETAVIDMQLDETTSYLVVAKVVEEDSGEYSCEARNRLGNVACSTVVIKVKSVIPLLVWYYIVGSMAAAIVILLIGYFNLLRRKTATAGEEGRKCLMREIELGKILGKSNHPNIVKFIGCVTRQVHPILIMEHLPCGDLLGYMRKCRGINDRYYLGEGRPQVLNNYDLVLFAKQIAAGMVFLGSRGIIHRDLAARNVLLDNNYVCKVTDFGMAYQNFKYGHGKAKKGRLPIKWTAPEILLGNLAGLSILSDVWSYGIVLYEIVTLGGIPYEGWTEGKVVAQVTHGYKLPKPDHVDDKLYAIMKRCWNFDPDFRPPFENLRKRMDTYLREETYLHLLDMGSYDTIKYSKVEDLGDEDAEPSVRATRNAAAKRLGKWASDRR</sequence>
<dbReference type="FunFam" id="1.10.510.10:FF:000554">
    <property type="entry name" value="Predicted protein"/>
    <property type="match status" value="1"/>
</dbReference>
<keyword evidence="5" id="KW-0418">Kinase</keyword>
<dbReference type="InterPro" id="IPR013783">
    <property type="entry name" value="Ig-like_fold"/>
</dbReference>
<dbReference type="PANTHER" id="PTHR24416">
    <property type="entry name" value="TYROSINE-PROTEIN KINASE RECEPTOR"/>
    <property type="match status" value="1"/>
</dbReference>
<keyword evidence="2" id="KW-0808">Transferase</keyword>
<evidence type="ECO:0000256" key="17">
    <source>
        <dbReference type="SAM" id="MobiDB-lite"/>
    </source>
</evidence>
<dbReference type="InterPro" id="IPR008266">
    <property type="entry name" value="Tyr_kinase_AS"/>
</dbReference>
<feature type="binding site" evidence="15">
    <location>
        <position position="252"/>
    </location>
    <ligand>
        <name>ATP</name>
        <dbReference type="ChEBI" id="CHEBI:30616"/>
    </ligand>
</feature>
<feature type="transmembrane region" description="Helical" evidence="18">
    <location>
        <begin position="115"/>
        <end position="135"/>
    </location>
</feature>
<dbReference type="SUPFAM" id="SSF56112">
    <property type="entry name" value="Protein kinase-like (PK-like)"/>
    <property type="match status" value="1"/>
</dbReference>
<keyword evidence="16" id="KW-0479">Metal-binding</keyword>
<keyword evidence="7 18" id="KW-1133">Transmembrane helix</keyword>
<dbReference type="SMART" id="SM00408">
    <property type="entry name" value="IGc2"/>
    <property type="match status" value="1"/>
</dbReference>
<dbReference type="SMART" id="SM00219">
    <property type="entry name" value="TyrKc"/>
    <property type="match status" value="1"/>
</dbReference>
<dbReference type="GO" id="GO:0046872">
    <property type="term" value="F:metal ion binding"/>
    <property type="evidence" value="ECO:0007669"/>
    <property type="project" value="UniProtKB-KW"/>
</dbReference>
<feature type="domain" description="Ig-like" evidence="20">
    <location>
        <begin position="17"/>
        <end position="105"/>
    </location>
</feature>
<dbReference type="Proteomes" id="UP000275408">
    <property type="component" value="Unassembled WGS sequence"/>
</dbReference>
<dbReference type="InterPro" id="IPR020635">
    <property type="entry name" value="Tyr_kinase_cat_dom"/>
</dbReference>
<keyword evidence="8 18" id="KW-0472">Membrane</keyword>
<evidence type="ECO:0000256" key="8">
    <source>
        <dbReference type="ARBA" id="ARBA00023136"/>
    </source>
</evidence>
<evidence type="ECO:0000256" key="18">
    <source>
        <dbReference type="SAM" id="Phobius"/>
    </source>
</evidence>
<dbReference type="PROSITE" id="PS00109">
    <property type="entry name" value="PROTEIN_KINASE_TYR"/>
    <property type="match status" value="1"/>
</dbReference>
<dbReference type="InterPro" id="IPR013098">
    <property type="entry name" value="Ig_I-set"/>
</dbReference>
<keyword evidence="12" id="KW-0325">Glycoprotein</keyword>
<dbReference type="Pfam" id="PF07679">
    <property type="entry name" value="I-set"/>
    <property type="match status" value="1"/>
</dbReference>
<dbReference type="PROSITE" id="PS50835">
    <property type="entry name" value="IG_LIKE"/>
    <property type="match status" value="1"/>
</dbReference>
<evidence type="ECO:0000256" key="10">
    <source>
        <dbReference type="ARBA" id="ARBA00023157"/>
    </source>
</evidence>
<feature type="region of interest" description="Disordered" evidence="17">
    <location>
        <begin position="410"/>
        <end position="437"/>
    </location>
</feature>
<dbReference type="SUPFAM" id="SSF48726">
    <property type="entry name" value="Immunoglobulin"/>
    <property type="match status" value="1"/>
</dbReference>
<dbReference type="OrthoDB" id="5977422at2759"/>
<evidence type="ECO:0000256" key="12">
    <source>
        <dbReference type="ARBA" id="ARBA00023180"/>
    </source>
</evidence>
<evidence type="ECO:0000259" key="20">
    <source>
        <dbReference type="PROSITE" id="PS50835"/>
    </source>
</evidence>
<evidence type="ECO:0000256" key="16">
    <source>
        <dbReference type="PIRSR" id="PIRSR000615-3"/>
    </source>
</evidence>
<keyword evidence="3 18" id="KW-0812">Transmembrane</keyword>
<dbReference type="PROSITE" id="PS50011">
    <property type="entry name" value="PROTEIN_KINASE_DOM"/>
    <property type="match status" value="1"/>
</dbReference>
<feature type="binding site" evidence="16">
    <location>
        <position position="253"/>
    </location>
    <ligand>
        <name>Mg(2+)</name>
        <dbReference type="ChEBI" id="CHEBI:18420"/>
    </ligand>
</feature>
<dbReference type="CDD" id="cd00096">
    <property type="entry name" value="Ig"/>
    <property type="match status" value="1"/>
</dbReference>
<dbReference type="AlphaFoldDB" id="A0A3M6V3I5"/>
<dbReference type="GO" id="GO:0043235">
    <property type="term" value="C:receptor complex"/>
    <property type="evidence" value="ECO:0007669"/>
    <property type="project" value="TreeGrafter"/>
</dbReference>
<feature type="binding site" evidence="16">
    <location>
        <position position="266"/>
    </location>
    <ligand>
        <name>Mg(2+)</name>
        <dbReference type="ChEBI" id="CHEBI:18420"/>
    </ligand>
</feature>
<evidence type="ECO:0000313" key="21">
    <source>
        <dbReference type="EMBL" id="RMX60389.1"/>
    </source>
</evidence>
<dbReference type="EMBL" id="RCHS01000156">
    <property type="protein sequence ID" value="RMX60389.1"/>
    <property type="molecule type" value="Genomic_DNA"/>
</dbReference>
<evidence type="ECO:0000256" key="1">
    <source>
        <dbReference type="ARBA" id="ARBA00004167"/>
    </source>
</evidence>
<keyword evidence="11" id="KW-0675">Receptor</keyword>
<dbReference type="InterPro" id="IPR050122">
    <property type="entry name" value="RTK"/>
</dbReference>
<keyword evidence="10" id="KW-1015">Disulfide bond</keyword>
<evidence type="ECO:0000259" key="19">
    <source>
        <dbReference type="PROSITE" id="PS50011"/>
    </source>
</evidence>
<keyword evidence="13" id="KW-0393">Immunoglobulin domain</keyword>
<evidence type="ECO:0000256" key="14">
    <source>
        <dbReference type="PIRSR" id="PIRSR000615-1"/>
    </source>
</evidence>
<dbReference type="GO" id="GO:0004714">
    <property type="term" value="F:transmembrane receptor protein tyrosine kinase activity"/>
    <property type="evidence" value="ECO:0007669"/>
    <property type="project" value="TreeGrafter"/>
</dbReference>
<keyword evidence="6 15" id="KW-0067">ATP-binding</keyword>
<evidence type="ECO:0000256" key="6">
    <source>
        <dbReference type="ARBA" id="ARBA00022840"/>
    </source>
</evidence>
<keyword evidence="9" id="KW-0829">Tyrosine-protein kinase</keyword>
<dbReference type="PRINTS" id="PR00109">
    <property type="entry name" value="TYRKINASE"/>
</dbReference>
<keyword evidence="16" id="KW-0460">Magnesium</keyword>
<dbReference type="GO" id="GO:0005886">
    <property type="term" value="C:plasma membrane"/>
    <property type="evidence" value="ECO:0007669"/>
    <property type="project" value="TreeGrafter"/>
</dbReference>
<dbReference type="GO" id="GO:0005524">
    <property type="term" value="F:ATP binding"/>
    <property type="evidence" value="ECO:0007669"/>
    <property type="project" value="UniProtKB-KW"/>
</dbReference>
<feature type="domain" description="Protein kinase" evidence="19">
    <location>
        <begin position="89"/>
        <end position="384"/>
    </location>
</feature>
<evidence type="ECO:0000256" key="9">
    <source>
        <dbReference type="ARBA" id="ARBA00023137"/>
    </source>
</evidence>
<evidence type="ECO:0000256" key="5">
    <source>
        <dbReference type="ARBA" id="ARBA00022777"/>
    </source>
</evidence>
<proteinExistence type="predicted"/>
<dbReference type="Gene3D" id="2.60.40.10">
    <property type="entry name" value="Immunoglobulins"/>
    <property type="match status" value="1"/>
</dbReference>
<dbReference type="InterPro" id="IPR001245">
    <property type="entry name" value="Ser-Thr/Tyr_kinase_cat_dom"/>
</dbReference>
<gene>
    <name evidence="21" type="ORF">pdam_00020573</name>
</gene>
<evidence type="ECO:0000256" key="13">
    <source>
        <dbReference type="ARBA" id="ARBA00023319"/>
    </source>
</evidence>
<dbReference type="InterPro" id="IPR007110">
    <property type="entry name" value="Ig-like_dom"/>
</dbReference>
<accession>A0A3M6V3I5</accession>
<keyword evidence="4 15" id="KW-0547">Nucleotide-binding</keyword>
<evidence type="ECO:0008006" key="23">
    <source>
        <dbReference type="Google" id="ProtNLM"/>
    </source>
</evidence>
<dbReference type="InterPro" id="IPR036179">
    <property type="entry name" value="Ig-like_dom_sf"/>
</dbReference>
<dbReference type="FunFam" id="2.60.40.10:FF:000107">
    <property type="entry name" value="Myosin, light chain kinase a"/>
    <property type="match status" value="1"/>
</dbReference>
<dbReference type="InterPro" id="IPR003599">
    <property type="entry name" value="Ig_sub"/>
</dbReference>
<dbReference type="CDD" id="cd00192">
    <property type="entry name" value="PTKc"/>
    <property type="match status" value="1"/>
</dbReference>
<dbReference type="Gene3D" id="1.10.510.10">
    <property type="entry name" value="Transferase(Phosphotransferase) domain 1"/>
    <property type="match status" value="1"/>
</dbReference>
<dbReference type="Pfam" id="PF07714">
    <property type="entry name" value="PK_Tyr_Ser-Thr"/>
    <property type="match status" value="1"/>
</dbReference>
<organism evidence="21 22">
    <name type="scientific">Pocillopora damicornis</name>
    <name type="common">Cauliflower coral</name>
    <name type="synonym">Millepora damicornis</name>
    <dbReference type="NCBI Taxonomy" id="46731"/>
    <lineage>
        <taxon>Eukaryota</taxon>
        <taxon>Metazoa</taxon>
        <taxon>Cnidaria</taxon>
        <taxon>Anthozoa</taxon>
        <taxon>Hexacorallia</taxon>
        <taxon>Scleractinia</taxon>
        <taxon>Astrocoeniina</taxon>
        <taxon>Pocilloporidae</taxon>
        <taxon>Pocillopora</taxon>
    </lineage>
</organism>
<evidence type="ECO:0000256" key="15">
    <source>
        <dbReference type="PIRSR" id="PIRSR000615-2"/>
    </source>
</evidence>
<feature type="active site" description="Proton acceptor" evidence="14">
    <location>
        <position position="248"/>
    </location>
</feature>
<dbReference type="InterPro" id="IPR003598">
    <property type="entry name" value="Ig_sub2"/>
</dbReference>
<dbReference type="SMART" id="SM00409">
    <property type="entry name" value="IG"/>
    <property type="match status" value="1"/>
</dbReference>
<name>A0A3M6V3I5_POCDA</name>
<evidence type="ECO:0000256" key="3">
    <source>
        <dbReference type="ARBA" id="ARBA00022692"/>
    </source>
</evidence>
<comment type="caution">
    <text evidence="21">The sequence shown here is derived from an EMBL/GenBank/DDBJ whole genome shotgun (WGS) entry which is preliminary data.</text>
</comment>